<feature type="transmembrane region" description="Helical" evidence="1">
    <location>
        <begin position="963"/>
        <end position="987"/>
    </location>
</feature>
<protein>
    <submittedName>
        <fullName evidence="3">Unnamed protein product</fullName>
    </submittedName>
</protein>
<feature type="transmembrane region" description="Helical" evidence="1">
    <location>
        <begin position="730"/>
        <end position="751"/>
    </location>
</feature>
<evidence type="ECO:0000313" key="3">
    <source>
        <dbReference type="EMBL" id="GME68027.1"/>
    </source>
</evidence>
<dbReference type="GO" id="GO:0006075">
    <property type="term" value="P:(1-&gt;3)-beta-D-glucan biosynthetic process"/>
    <property type="evidence" value="ECO:0007669"/>
    <property type="project" value="InterPro"/>
</dbReference>
<proteinExistence type="predicted"/>
<feature type="transmembrane region" description="Helical" evidence="1">
    <location>
        <begin position="855"/>
        <end position="874"/>
    </location>
</feature>
<keyword evidence="1" id="KW-1133">Transmembrane helix</keyword>
<accession>A0A9W6WEZ6</accession>
<feature type="domain" description="Glycosyl transferase 48" evidence="2">
    <location>
        <begin position="424"/>
        <end position="922"/>
    </location>
</feature>
<name>A0A9W6WEZ6_CANBO</name>
<dbReference type="InterPro" id="IPR003440">
    <property type="entry name" value="Glyco_trans_48_dom"/>
</dbReference>
<dbReference type="GO" id="GO:0005886">
    <property type="term" value="C:plasma membrane"/>
    <property type="evidence" value="ECO:0007669"/>
    <property type="project" value="TreeGrafter"/>
</dbReference>
<feature type="transmembrane region" description="Helical" evidence="1">
    <location>
        <begin position="1044"/>
        <end position="1068"/>
    </location>
</feature>
<feature type="transmembrane region" description="Helical" evidence="1">
    <location>
        <begin position="1089"/>
        <end position="1112"/>
    </location>
</feature>
<dbReference type="Pfam" id="PF02364">
    <property type="entry name" value="Glucan_synthase"/>
    <property type="match status" value="2"/>
</dbReference>
<dbReference type="GO" id="GO:0051278">
    <property type="term" value="P:fungal-type cell wall polysaccharide biosynthetic process"/>
    <property type="evidence" value="ECO:0007669"/>
    <property type="project" value="TreeGrafter"/>
</dbReference>
<feature type="domain" description="Glycosyl transferase 48" evidence="2">
    <location>
        <begin position="52"/>
        <end position="358"/>
    </location>
</feature>
<dbReference type="Proteomes" id="UP001165120">
    <property type="component" value="Unassembled WGS sequence"/>
</dbReference>
<organism evidence="3 4">
    <name type="scientific">Candida boidinii</name>
    <name type="common">Yeast</name>
    <dbReference type="NCBI Taxonomy" id="5477"/>
    <lineage>
        <taxon>Eukaryota</taxon>
        <taxon>Fungi</taxon>
        <taxon>Dikarya</taxon>
        <taxon>Ascomycota</taxon>
        <taxon>Saccharomycotina</taxon>
        <taxon>Pichiomycetes</taxon>
        <taxon>Pichiales</taxon>
        <taxon>Pichiaceae</taxon>
        <taxon>Ogataea</taxon>
        <taxon>Ogataea/Candida clade</taxon>
    </lineage>
</organism>
<feature type="transmembrane region" description="Helical" evidence="1">
    <location>
        <begin position="930"/>
        <end position="956"/>
    </location>
</feature>
<reference evidence="3" key="1">
    <citation type="submission" date="2023-04" db="EMBL/GenBank/DDBJ databases">
        <title>Candida boidinii NBRC 10035.</title>
        <authorList>
            <person name="Ichikawa N."/>
            <person name="Sato H."/>
            <person name="Tonouchi N."/>
        </authorList>
    </citation>
    <scope>NUCLEOTIDE SEQUENCE</scope>
    <source>
        <strain evidence="3">NBRC 10035</strain>
    </source>
</reference>
<sequence>MYRDHLISSDLLPLLVYQTSKAIVNQEEKTLRKDPRIFCASNDTLKELQSNTNLEAIRRISFFAQSLQYSLPQVNTIDKIPSFSVLIPHYAEKILLSMNDLLSHEDKDKNLILIDYLKSVYRYEWINFIEDCKLFDEEAESPNDHKGKSFNVSQFHSLGFKVAKPENILRTRIWASLRSQTLYRTISGFMNYDTAIKILFDSEFREDNNDEKSLEGKINEAHCLSKRKFNIIVSMQRLKDFDEDQIKDTEFLLRTYPNLQIAYIEKTYSIESNEIEYYSVLIDGYCDIDENGNRKPKYRIKLSGNCILGDGKSDNQNHSLIFTRGEFLQLIDANQDNYLEECLKIRNILAEFEDTESEFITDDGFYKGVMSMTDIKQNTETTINEYYPSTGGDVRYPTAKNQYANYISNTRKGKSHITEDRAGSLLKNLQNNPIAIVGTREYIFSENNGLLGDVAAGKEQTFGTLFARTLAKVGGKLHYGHPDFLNNIFMSTRGGVSKSQKGLHLNEDIYAGMIALMRGGRIKHGEYFQCGKGRDMSFGSILNFTTKIGAGMGEQLLSREYYYLSTQLPIDRFLSFYFAHPGFHLNNIFIVLSIKVFLLFAINLAALSNSSVICEYDKNDPNKNNGIKLPSGCVDIMAVINWVQVFIISILVSFSISFIPLFAHEFLNRGFIKCISRIFSHLISLSPAFEIFMCKIYSNSLTRDLAVGGAKYLPMDRGFSSTRSSFVTLFVNYSFSAMYFGTFSALLLLYCSIYMWRLSLIYFWFTIISLMFSPFFFNPNQFTAYKFFADYTGFLRFLFNSHASKKYGQSTNTWISYARYNRMQMIGYKKELIGNRNNQESLTASNKKSNLLNNLLIDKFLHICSTFLILNAYIFSCSQHDIRNSAPSNIIERLLLVSFGPIVVNVAILLLLSPVSLLIGPFIYKDFPHFISVAGSFAHLLGVLNALAFFQILFLFHNWEIGITILGICCCIILQKLLFSIVFTLFVSKEYRRKDMNTVWWSGNWLGEGIGFHIISQPFREFICKLSEMSWFAYDFLWGHLMQLFLSLFLLIPYIDTWHSYFLLWIDIKKQLKPITYLKHVKRYKIKKTIMNFTAFLLCNSLLIGLIIAPYICSEFFDIDFQSLLPDILFELVQPIEPVNNRRGLRNYRPPKKAT</sequence>
<dbReference type="PANTHER" id="PTHR12741:SF97">
    <property type="entry name" value="1,3-BETA-GLUCAN SYNTHASE"/>
    <property type="match status" value="1"/>
</dbReference>
<keyword evidence="1" id="KW-0812">Transmembrane</keyword>
<dbReference type="GO" id="GO:0003843">
    <property type="term" value="F:1,3-beta-D-glucan synthase activity"/>
    <property type="evidence" value="ECO:0007669"/>
    <property type="project" value="InterPro"/>
</dbReference>
<comment type="caution">
    <text evidence="3">The sequence shown here is derived from an EMBL/GenBank/DDBJ whole genome shotgun (WGS) entry which is preliminary data.</text>
</comment>
<evidence type="ECO:0000256" key="1">
    <source>
        <dbReference type="SAM" id="Phobius"/>
    </source>
</evidence>
<gene>
    <name evidence="3" type="ORF">Cboi02_000134700</name>
</gene>
<dbReference type="GO" id="GO:0000148">
    <property type="term" value="C:1,3-beta-D-glucan synthase complex"/>
    <property type="evidence" value="ECO:0007669"/>
    <property type="project" value="InterPro"/>
</dbReference>
<feature type="transmembrane region" description="Helical" evidence="1">
    <location>
        <begin position="758"/>
        <end position="777"/>
    </location>
</feature>
<feature type="transmembrane region" description="Helical" evidence="1">
    <location>
        <begin position="894"/>
        <end position="924"/>
    </location>
</feature>
<keyword evidence="1" id="KW-0472">Membrane</keyword>
<dbReference type="EMBL" id="BSXN01000307">
    <property type="protein sequence ID" value="GME68027.1"/>
    <property type="molecule type" value="Genomic_DNA"/>
</dbReference>
<dbReference type="PANTHER" id="PTHR12741">
    <property type="entry name" value="LYST-INTERACTING PROTEIN LIP5 DOPAMINE RESPONSIVE PROTEIN DRG-1"/>
    <property type="match status" value="1"/>
</dbReference>
<evidence type="ECO:0000313" key="4">
    <source>
        <dbReference type="Proteomes" id="UP001165120"/>
    </source>
</evidence>
<feature type="transmembrane region" description="Helical" evidence="1">
    <location>
        <begin position="642"/>
        <end position="663"/>
    </location>
</feature>
<evidence type="ECO:0000259" key="2">
    <source>
        <dbReference type="Pfam" id="PF02364"/>
    </source>
</evidence>
<keyword evidence="4" id="KW-1185">Reference proteome</keyword>
<dbReference type="AlphaFoldDB" id="A0A9W6WEZ6"/>